<protein>
    <submittedName>
        <fullName evidence="2">Uncharacterized protein</fullName>
    </submittedName>
</protein>
<organism evidence="2 3">
    <name type="scientific">Micromonospora parastrephiae</name>
    <dbReference type="NCBI Taxonomy" id="2806101"/>
    <lineage>
        <taxon>Bacteria</taxon>
        <taxon>Bacillati</taxon>
        <taxon>Actinomycetota</taxon>
        <taxon>Actinomycetes</taxon>
        <taxon>Micromonosporales</taxon>
        <taxon>Micromonosporaceae</taxon>
        <taxon>Micromonospora</taxon>
    </lineage>
</organism>
<feature type="compositionally biased region" description="Low complexity" evidence="1">
    <location>
        <begin position="35"/>
        <end position="45"/>
    </location>
</feature>
<dbReference type="EMBL" id="JAEVHM010000209">
    <property type="protein sequence ID" value="MBM0235107.1"/>
    <property type="molecule type" value="Genomic_DNA"/>
</dbReference>
<keyword evidence="3" id="KW-1185">Reference proteome</keyword>
<sequence>MESAAGEQGGLGAAGHGTAPGAAVRVDGQHRTDPAQRGAPAAAAGTAGGVAGEQVGQHPDRPAPTVAGVEGAQRLHQALDPRGQLVDPLAGVSHLGELREALVDGGGLQRLRVGVIGAGLLQVGVPTQPAGRHRFGFTAGRAIDVNDVLGVVEAIAQGGDQVVPLGGVSPVGASPPAGHAQRIRPRPVAREALLVPAGSGTGHT</sequence>
<proteinExistence type="predicted"/>
<evidence type="ECO:0000256" key="1">
    <source>
        <dbReference type="SAM" id="MobiDB-lite"/>
    </source>
</evidence>
<gene>
    <name evidence="2" type="ORF">JNW91_26875</name>
</gene>
<feature type="region of interest" description="Disordered" evidence="1">
    <location>
        <begin position="1"/>
        <end position="63"/>
    </location>
</feature>
<comment type="caution">
    <text evidence="2">The sequence shown here is derived from an EMBL/GenBank/DDBJ whole genome shotgun (WGS) entry which is preliminary data.</text>
</comment>
<name>A0ABS1Y0R1_9ACTN</name>
<evidence type="ECO:0000313" key="2">
    <source>
        <dbReference type="EMBL" id="MBM0235107.1"/>
    </source>
</evidence>
<evidence type="ECO:0000313" key="3">
    <source>
        <dbReference type="Proteomes" id="UP000601027"/>
    </source>
</evidence>
<dbReference type="RefSeq" id="WP_203178199.1">
    <property type="nucleotide sequence ID" value="NZ_JAEVHM010000209.1"/>
</dbReference>
<accession>A0ABS1Y0R1</accession>
<reference evidence="2 3" key="1">
    <citation type="submission" date="2021-01" db="EMBL/GenBank/DDBJ databases">
        <title>Draft genome sequence of Micromonospora sp. strain STR1_7.</title>
        <authorList>
            <person name="Karlyshev A."/>
            <person name="Jawad R."/>
        </authorList>
    </citation>
    <scope>NUCLEOTIDE SEQUENCE [LARGE SCALE GENOMIC DNA]</scope>
    <source>
        <strain evidence="2 3">STR1-7</strain>
    </source>
</reference>
<dbReference type="Proteomes" id="UP000601027">
    <property type="component" value="Unassembled WGS sequence"/>
</dbReference>